<evidence type="ECO:0000313" key="5">
    <source>
        <dbReference type="EMBL" id="WUX55391.1"/>
    </source>
</evidence>
<keyword evidence="3" id="KW-0460">Magnesium</keyword>
<proteinExistence type="predicted"/>
<evidence type="ECO:0000256" key="3">
    <source>
        <dbReference type="ARBA" id="ARBA00022842"/>
    </source>
</evidence>
<dbReference type="InterPro" id="IPR011206">
    <property type="entry name" value="Citrate_lyase_beta/mcl1/mcl2"/>
</dbReference>
<keyword evidence="6" id="KW-1185">Reference proteome</keyword>
<organism evidence="5 6">
    <name type="scientific">Streptomyces niveus</name>
    <name type="common">Streptomyces spheroides</name>
    <dbReference type="NCBI Taxonomy" id="193462"/>
    <lineage>
        <taxon>Bacteria</taxon>
        <taxon>Bacillati</taxon>
        <taxon>Actinomycetota</taxon>
        <taxon>Actinomycetes</taxon>
        <taxon>Kitasatosporales</taxon>
        <taxon>Streptomycetaceae</taxon>
        <taxon>Streptomyces</taxon>
    </lineage>
</organism>
<dbReference type="Gene3D" id="3.20.20.60">
    <property type="entry name" value="Phosphoenolpyruvate-binding domains"/>
    <property type="match status" value="1"/>
</dbReference>
<dbReference type="Pfam" id="PF03328">
    <property type="entry name" value="HpcH_HpaI"/>
    <property type="match status" value="1"/>
</dbReference>
<evidence type="ECO:0000256" key="2">
    <source>
        <dbReference type="ARBA" id="ARBA00022723"/>
    </source>
</evidence>
<sequence length="288" mass="29999">MSGQPPRSHLYVPADQPRFLRAAPRSGADALILDLEDAVAPSRKDEARAAAVAFAEARTADGPRSPELWVRINEGARGHDDAHALLATGRVDGLWMPKATAGPELDALVGLLADGATALGLLIESATGLLSLGDTAGRPGVLHLQLGEVDLRADLRMAPDSAPGDQLLDWARGLTVAHTAAHGLLSAVAPVSVHTSDPEAFRASSLRLRALGFQGRACIHPSQVAVANEVFGVDPGELADAHALLDLFERRVGAGSGVFRDSEGAMVDAATVRRARELTGRGGLQNTP</sequence>
<evidence type="ECO:0000313" key="6">
    <source>
        <dbReference type="Proteomes" id="UP001432209"/>
    </source>
</evidence>
<dbReference type="PIRSF" id="PIRSF015582">
    <property type="entry name" value="Cit_lyase_B"/>
    <property type="match status" value="1"/>
</dbReference>
<accession>A0ABZ2A9P2</accession>
<gene>
    <name evidence="5" type="ORF">OG442_29825</name>
</gene>
<evidence type="ECO:0000259" key="4">
    <source>
        <dbReference type="Pfam" id="PF03328"/>
    </source>
</evidence>
<dbReference type="GO" id="GO:0016829">
    <property type="term" value="F:lyase activity"/>
    <property type="evidence" value="ECO:0007669"/>
    <property type="project" value="UniProtKB-KW"/>
</dbReference>
<name>A0ABZ2A9P2_STRNV</name>
<dbReference type="EMBL" id="CP109495">
    <property type="protein sequence ID" value="WUX55391.1"/>
    <property type="molecule type" value="Genomic_DNA"/>
</dbReference>
<dbReference type="RefSeq" id="WP_329079175.1">
    <property type="nucleotide sequence ID" value="NZ_CP109495.1"/>
</dbReference>
<dbReference type="Proteomes" id="UP001432209">
    <property type="component" value="Chromosome"/>
</dbReference>
<dbReference type="PANTHER" id="PTHR32308:SF10">
    <property type="entry name" value="CITRATE LYASE SUBUNIT BETA"/>
    <property type="match status" value="1"/>
</dbReference>
<keyword evidence="5" id="KW-0456">Lyase</keyword>
<dbReference type="InterPro" id="IPR005000">
    <property type="entry name" value="Aldolase/citrate-lyase_domain"/>
</dbReference>
<evidence type="ECO:0000256" key="1">
    <source>
        <dbReference type="ARBA" id="ARBA00001946"/>
    </source>
</evidence>
<dbReference type="InterPro" id="IPR015813">
    <property type="entry name" value="Pyrv/PenolPyrv_kinase-like_dom"/>
</dbReference>
<reference evidence="5" key="1">
    <citation type="submission" date="2022-10" db="EMBL/GenBank/DDBJ databases">
        <title>The complete genomes of actinobacterial strains from the NBC collection.</title>
        <authorList>
            <person name="Joergensen T.S."/>
            <person name="Alvarez Arevalo M."/>
            <person name="Sterndorff E.B."/>
            <person name="Faurdal D."/>
            <person name="Vuksanovic O."/>
            <person name="Mourched A.-S."/>
            <person name="Charusanti P."/>
            <person name="Shaw S."/>
            <person name="Blin K."/>
            <person name="Weber T."/>
        </authorList>
    </citation>
    <scope>NUCLEOTIDE SEQUENCE</scope>
    <source>
        <strain evidence="5">NBC_01432</strain>
    </source>
</reference>
<keyword evidence="2" id="KW-0479">Metal-binding</keyword>
<dbReference type="SUPFAM" id="SSF51621">
    <property type="entry name" value="Phosphoenolpyruvate/pyruvate domain"/>
    <property type="match status" value="1"/>
</dbReference>
<feature type="domain" description="HpcH/HpaI aldolase/citrate lyase" evidence="4">
    <location>
        <begin position="7"/>
        <end position="221"/>
    </location>
</feature>
<dbReference type="InterPro" id="IPR040442">
    <property type="entry name" value="Pyrv_kinase-like_dom_sf"/>
</dbReference>
<comment type="cofactor">
    <cofactor evidence="1">
        <name>Mg(2+)</name>
        <dbReference type="ChEBI" id="CHEBI:18420"/>
    </cofactor>
</comment>
<dbReference type="PANTHER" id="PTHR32308">
    <property type="entry name" value="LYASE BETA SUBUNIT, PUTATIVE (AFU_ORTHOLOGUE AFUA_4G13030)-RELATED"/>
    <property type="match status" value="1"/>
</dbReference>
<protein>
    <submittedName>
        <fullName evidence="5">CoA ester lyase</fullName>
    </submittedName>
</protein>